<keyword evidence="1" id="KW-1133">Transmembrane helix</keyword>
<feature type="transmembrane region" description="Helical" evidence="1">
    <location>
        <begin position="124"/>
        <end position="144"/>
    </location>
</feature>
<keyword evidence="1" id="KW-0812">Transmembrane</keyword>
<organism evidence="2">
    <name type="scientific">Tanacetum cinerariifolium</name>
    <name type="common">Dalmatian daisy</name>
    <name type="synonym">Chrysanthemum cinerariifolium</name>
    <dbReference type="NCBI Taxonomy" id="118510"/>
    <lineage>
        <taxon>Eukaryota</taxon>
        <taxon>Viridiplantae</taxon>
        <taxon>Streptophyta</taxon>
        <taxon>Embryophyta</taxon>
        <taxon>Tracheophyta</taxon>
        <taxon>Spermatophyta</taxon>
        <taxon>Magnoliopsida</taxon>
        <taxon>eudicotyledons</taxon>
        <taxon>Gunneridae</taxon>
        <taxon>Pentapetalae</taxon>
        <taxon>asterids</taxon>
        <taxon>campanulids</taxon>
        <taxon>Asterales</taxon>
        <taxon>Asteraceae</taxon>
        <taxon>Asteroideae</taxon>
        <taxon>Anthemideae</taxon>
        <taxon>Anthemidinae</taxon>
        <taxon>Tanacetum</taxon>
    </lineage>
</organism>
<evidence type="ECO:0000313" key="2">
    <source>
        <dbReference type="EMBL" id="GEU34482.1"/>
    </source>
</evidence>
<keyword evidence="1" id="KW-0472">Membrane</keyword>
<dbReference type="PANTHER" id="PTHR37610:SF97">
    <property type="entry name" value="RETROTRANSPOSON GAG DOMAIN-CONTAINING PROTEIN"/>
    <property type="match status" value="1"/>
</dbReference>
<name>A0A6L2JCR0_TANCI</name>
<reference evidence="2" key="1">
    <citation type="journal article" date="2019" name="Sci. Rep.">
        <title>Draft genome of Tanacetum cinerariifolium, the natural source of mosquito coil.</title>
        <authorList>
            <person name="Yamashiro T."/>
            <person name="Shiraishi A."/>
            <person name="Satake H."/>
            <person name="Nakayama K."/>
        </authorList>
    </citation>
    <scope>NUCLEOTIDE SEQUENCE</scope>
</reference>
<dbReference type="EMBL" id="BKCJ010000581">
    <property type="protein sequence ID" value="GEU34482.1"/>
    <property type="molecule type" value="Genomic_DNA"/>
</dbReference>
<evidence type="ECO:0000256" key="1">
    <source>
        <dbReference type="SAM" id="Phobius"/>
    </source>
</evidence>
<proteinExistence type="predicted"/>
<comment type="caution">
    <text evidence="2">The sequence shown here is derived from an EMBL/GenBank/DDBJ whole genome shotgun (WGS) entry which is preliminary data.</text>
</comment>
<accession>A0A6L2JCR0</accession>
<dbReference type="AlphaFoldDB" id="A0A6L2JCR0"/>
<gene>
    <name evidence="2" type="ORF">Tci_006460</name>
</gene>
<dbReference type="PANTHER" id="PTHR37610">
    <property type="entry name" value="CCHC-TYPE DOMAIN-CONTAINING PROTEIN"/>
    <property type="match status" value="1"/>
</dbReference>
<protein>
    <submittedName>
        <fullName evidence="2">Uncharacterized protein</fullName>
    </submittedName>
</protein>
<sequence>MLSSWIINSIDKPLRSVVPLRNTVKELWDELQERPGIGNVPKMYQFKAEIEELRQNEMTVHLEKKRMTWARLGRHMTKTQYLAYQRVETTLDSATTPSEVNNDDIPMTCDVVTITNSKEAFRRFGGLIASGFVAISSDLIFYIYKPYFSYFSEENCTVS</sequence>